<proteinExistence type="predicted"/>
<dbReference type="EMBL" id="FJUY01000022">
    <property type="protein sequence ID" value="CZT24753.1"/>
    <property type="molecule type" value="Genomic_DNA"/>
</dbReference>
<evidence type="ECO:0000313" key="2">
    <source>
        <dbReference type="Proteomes" id="UP000225277"/>
    </source>
</evidence>
<reference evidence="1 2" key="1">
    <citation type="submission" date="2016-03" db="EMBL/GenBank/DDBJ databases">
        <authorList>
            <person name="Ploux O."/>
        </authorList>
    </citation>
    <scope>NUCLEOTIDE SEQUENCE [LARGE SCALE GENOMIC DNA]</scope>
    <source>
        <strain evidence="1 2">URUG2</strain>
    </source>
</reference>
<dbReference type="RefSeq" id="XP_023631477.1">
    <property type="nucleotide sequence ID" value="XM_023775709.1"/>
</dbReference>
<protein>
    <recommendedName>
        <fullName evidence="3">SnoaL-like domain-containing protein</fullName>
    </recommendedName>
</protein>
<dbReference type="InterPro" id="IPR032710">
    <property type="entry name" value="NTF2-like_dom_sf"/>
</dbReference>
<sequence>MSSPKTSWEERVKSHLEAWPLSMAEAINARDFDQKNPTWDMLAPGFKSGPLAGTSQMMFSSAAEHLKWVAQTCERFPDWKLHVLDAHAHIDGKTAVVMVNTASEGRFPGIAKETTVFIEFQVVGGRWLVTALKGLGDWWG</sequence>
<dbReference type="Proteomes" id="UP000225277">
    <property type="component" value="Unassembled WGS sequence"/>
</dbReference>
<name>A0A2D3V9P8_9PEZI</name>
<organism evidence="1 2">
    <name type="scientific">Ramularia collo-cygni</name>
    <dbReference type="NCBI Taxonomy" id="112498"/>
    <lineage>
        <taxon>Eukaryota</taxon>
        <taxon>Fungi</taxon>
        <taxon>Dikarya</taxon>
        <taxon>Ascomycota</taxon>
        <taxon>Pezizomycotina</taxon>
        <taxon>Dothideomycetes</taxon>
        <taxon>Dothideomycetidae</taxon>
        <taxon>Mycosphaerellales</taxon>
        <taxon>Mycosphaerellaceae</taxon>
        <taxon>Ramularia</taxon>
    </lineage>
</organism>
<keyword evidence="2" id="KW-1185">Reference proteome</keyword>
<evidence type="ECO:0000313" key="1">
    <source>
        <dbReference type="EMBL" id="CZT24753.1"/>
    </source>
</evidence>
<gene>
    <name evidence="1" type="ORF">RCC_10481</name>
</gene>
<dbReference type="SUPFAM" id="SSF54427">
    <property type="entry name" value="NTF2-like"/>
    <property type="match status" value="1"/>
</dbReference>
<evidence type="ECO:0008006" key="3">
    <source>
        <dbReference type="Google" id="ProtNLM"/>
    </source>
</evidence>
<dbReference type="GeneID" id="35605523"/>
<dbReference type="AlphaFoldDB" id="A0A2D3V9P8"/>
<accession>A0A2D3V9P8</accession>